<reference evidence="2 3" key="1">
    <citation type="submission" date="2022-12" db="EMBL/GenBank/DDBJ databases">
        <title>Polyphasic characterization of Geotalea uranireducens NIT-SL11 newly isolated from a complex of sewage sludge and microbially reduced graphene oxide.</title>
        <authorList>
            <person name="Xie L."/>
            <person name="Yoshida N."/>
            <person name="Meng L."/>
        </authorList>
    </citation>
    <scope>NUCLEOTIDE SEQUENCE [LARGE SCALE GENOMIC DNA]</scope>
    <source>
        <strain evidence="2 3">NIT-SL11</strain>
    </source>
</reference>
<dbReference type="InterPro" id="IPR045584">
    <property type="entry name" value="Pilin-like"/>
</dbReference>
<dbReference type="SUPFAM" id="SSF54523">
    <property type="entry name" value="Pili subunits"/>
    <property type="match status" value="1"/>
</dbReference>
<dbReference type="Proteomes" id="UP001317705">
    <property type="component" value="Chromosome"/>
</dbReference>
<evidence type="ECO:0000313" key="2">
    <source>
        <dbReference type="EMBL" id="BDV43139.1"/>
    </source>
</evidence>
<protein>
    <recommendedName>
        <fullName evidence="4">Tetratricopeptide repeat protein</fullName>
    </recommendedName>
</protein>
<keyword evidence="3" id="KW-1185">Reference proteome</keyword>
<feature type="transmembrane region" description="Helical" evidence="1">
    <location>
        <begin position="6"/>
        <end position="25"/>
    </location>
</feature>
<accession>A0ABM8EL31</accession>
<gene>
    <name evidence="2" type="ORF">GURASL_20620</name>
</gene>
<keyword evidence="1" id="KW-0472">Membrane</keyword>
<organism evidence="2 3">
    <name type="scientific">Geotalea uraniireducens</name>
    <dbReference type="NCBI Taxonomy" id="351604"/>
    <lineage>
        <taxon>Bacteria</taxon>
        <taxon>Pseudomonadati</taxon>
        <taxon>Thermodesulfobacteriota</taxon>
        <taxon>Desulfuromonadia</taxon>
        <taxon>Geobacterales</taxon>
        <taxon>Geobacteraceae</taxon>
        <taxon>Geotalea</taxon>
    </lineage>
</organism>
<name>A0ABM8EL31_9BACT</name>
<evidence type="ECO:0008006" key="4">
    <source>
        <dbReference type="Google" id="ProtNLM"/>
    </source>
</evidence>
<dbReference type="RefSeq" id="WP_281999255.1">
    <property type="nucleotide sequence ID" value="NZ_AP027151.1"/>
</dbReference>
<evidence type="ECO:0000313" key="3">
    <source>
        <dbReference type="Proteomes" id="UP001317705"/>
    </source>
</evidence>
<proteinExistence type="predicted"/>
<keyword evidence="1" id="KW-0812">Transmembrane</keyword>
<keyword evidence="1" id="KW-1133">Transmembrane helix</keyword>
<dbReference type="EMBL" id="AP027151">
    <property type="protein sequence ID" value="BDV43139.1"/>
    <property type="molecule type" value="Genomic_DNA"/>
</dbReference>
<evidence type="ECO:0000256" key="1">
    <source>
        <dbReference type="SAM" id="Phobius"/>
    </source>
</evidence>
<sequence>MKTKISILFVLILLYSIIIIPFTHYMKERPFVEKMGYLPANDALKFLSADQKQAVGASLILKVLMYFGGQVSSKDIEVKATIDYKAMSRTIHSALHLDPYNLDGYYFAQAILVWDVKQYQVANTLLQYGMKYRTWDWYLPFFAGFNYAYFLHDYPNAAKMYMRAGELSGEPLFKKLAGRYLQQGGQTAMAIAYLSTMEKGARDKSIRESFHLRIIAFKRALLIEKAQGRFIADHGQRPSAIQDLVLAGYLKEIPVDPYGGKFYLEPDGSVNTTSKFAFAGVMNH</sequence>